<reference evidence="1 2" key="1">
    <citation type="submission" date="2009-04" db="EMBL/GenBank/DDBJ databases">
        <authorList>
            <person name="Sebastian Y."/>
            <person name="Madupu R."/>
            <person name="Durkin A.S."/>
            <person name="Torralba M."/>
            <person name="Methe B."/>
            <person name="Sutton G.G."/>
            <person name="Strausberg R.L."/>
            <person name="Nelson K.E."/>
        </authorList>
    </citation>
    <scope>NUCLEOTIDE SEQUENCE [LARGE SCALE GENOMIC DNA]</scope>
    <source>
        <strain evidence="2">ATCC 35406 / BCRC 14492 / JCM 8526 / NCTC 13058 / HG 370</strain>
    </source>
</reference>
<evidence type="ECO:0000313" key="2">
    <source>
        <dbReference type="Proteomes" id="UP000004295"/>
    </source>
</evidence>
<protein>
    <submittedName>
        <fullName evidence="1">Uncharacterized protein</fullName>
    </submittedName>
</protein>
<accession>C3J7Y6</accession>
<organism evidence="1 2">
    <name type="scientific">Porphyromonas endodontalis (strain ATCC 35406 / DSM 24491 / JCM 8526 / CCUG 16442 / BCRC 14492 / NCTC 13058 / HG 370)</name>
    <name type="common">Bacteroides endodontalis</name>
    <dbReference type="NCBI Taxonomy" id="553175"/>
    <lineage>
        <taxon>Bacteria</taxon>
        <taxon>Pseudomonadati</taxon>
        <taxon>Bacteroidota</taxon>
        <taxon>Bacteroidia</taxon>
        <taxon>Bacteroidales</taxon>
        <taxon>Porphyromonadaceae</taxon>
        <taxon>Porphyromonas</taxon>
    </lineage>
</organism>
<keyword evidence="2" id="KW-1185">Reference proteome</keyword>
<comment type="caution">
    <text evidence="1">The sequence shown here is derived from an EMBL/GenBank/DDBJ whole genome shotgun (WGS) entry which is preliminary data.</text>
</comment>
<dbReference type="Proteomes" id="UP000004295">
    <property type="component" value="Unassembled WGS sequence"/>
</dbReference>
<gene>
    <name evidence="1" type="ORF">POREN0001_1229</name>
</gene>
<dbReference type="EMBL" id="ACNN01000005">
    <property type="protein sequence ID" value="EEN83803.1"/>
    <property type="molecule type" value="Genomic_DNA"/>
</dbReference>
<evidence type="ECO:0000313" key="1">
    <source>
        <dbReference type="EMBL" id="EEN83803.1"/>
    </source>
</evidence>
<dbReference type="AlphaFoldDB" id="C3J7Y6"/>
<sequence>MQNELSSLFPLSSSGSKISARETLKNHCPILFSFLGRIFLFHRQEVKIFRAKCPHKISLKKNGNSVAAI</sequence>
<proteinExistence type="predicted"/>
<name>C3J7Y6_POREA</name>